<dbReference type="InterPro" id="IPR053710">
    <property type="entry name" value="Arylamine_NAT_domain_sf"/>
</dbReference>
<dbReference type="EMBL" id="WSFT01000016">
    <property type="protein sequence ID" value="MBS4537518.1"/>
    <property type="molecule type" value="Genomic_DNA"/>
</dbReference>
<comment type="similarity">
    <text evidence="1 2">Belongs to the arylamine N-acetyltransferase family.</text>
</comment>
<dbReference type="GO" id="GO:0016407">
    <property type="term" value="F:acetyltransferase activity"/>
    <property type="evidence" value="ECO:0007669"/>
    <property type="project" value="InterPro"/>
</dbReference>
<accession>A0A942Z7R2</accession>
<keyword evidence="4" id="KW-1185">Reference proteome</keyword>
<reference evidence="3" key="1">
    <citation type="submission" date="2019-12" db="EMBL/GenBank/DDBJ databases">
        <title>Clostridiaceae gen. nov. sp. nov., isolated from sediment in Xinjiang, China.</title>
        <authorList>
            <person name="Zhang R."/>
        </authorList>
    </citation>
    <scope>NUCLEOTIDE SEQUENCE</scope>
    <source>
        <strain evidence="3">D2Q-11</strain>
    </source>
</reference>
<evidence type="ECO:0000256" key="1">
    <source>
        <dbReference type="ARBA" id="ARBA00006547"/>
    </source>
</evidence>
<sequence>MEIQSYLERINIDLNINIDVNFNSLKLIQKQHLLTVPFENLDIHLNNNIKTDVQSLYRKIVIEKRGGICYELNWLLSYLLKSIGFSVKVLGGKVIEPKGSYFDHMLILVNLNEKKYIVDVGFGDNFLEPLEFELDIVQKDNKGLFKIVSIDKTHFELMKYSQELNNFKREYIFKTKEMQMNNFKDRINYFTHNDESIFKKNIFCSLEKEDGRISLKHDKLISTNMKVKSIEKINSSNEYIIYLNDKFKIQLDPCEYKKIKKIWKKKSSEN</sequence>
<dbReference type="AlphaFoldDB" id="A0A942Z7R2"/>
<dbReference type="PANTHER" id="PTHR11786">
    <property type="entry name" value="N-HYDROXYARYLAMINE O-ACETYLTRANSFERASE"/>
    <property type="match status" value="1"/>
</dbReference>
<dbReference type="Pfam" id="PF00797">
    <property type="entry name" value="Acetyltransf_2"/>
    <property type="match status" value="1"/>
</dbReference>
<protein>
    <submittedName>
        <fullName evidence="3">Arylamine N-acetyltransferase</fullName>
    </submittedName>
</protein>
<dbReference type="PRINTS" id="PR01543">
    <property type="entry name" value="ANATRNSFRASE"/>
</dbReference>
<name>A0A942Z7R2_9FIRM</name>
<comment type="caution">
    <text evidence="3">The sequence shown here is derived from an EMBL/GenBank/DDBJ whole genome shotgun (WGS) entry which is preliminary data.</text>
</comment>
<proteinExistence type="inferred from homology"/>
<organism evidence="3 4">
    <name type="scientific">Anaeromonas frigoriresistens</name>
    <dbReference type="NCBI Taxonomy" id="2683708"/>
    <lineage>
        <taxon>Bacteria</taxon>
        <taxon>Bacillati</taxon>
        <taxon>Bacillota</taxon>
        <taxon>Tissierellia</taxon>
        <taxon>Tissierellales</taxon>
        <taxon>Thermohalobacteraceae</taxon>
        <taxon>Anaeromonas</taxon>
    </lineage>
</organism>
<dbReference type="SUPFAM" id="SSF54001">
    <property type="entry name" value="Cysteine proteinases"/>
    <property type="match status" value="1"/>
</dbReference>
<dbReference type="PANTHER" id="PTHR11786:SF0">
    <property type="entry name" value="ARYLAMINE N-ACETYLTRANSFERASE 4-RELATED"/>
    <property type="match status" value="1"/>
</dbReference>
<dbReference type="RefSeq" id="WP_203365441.1">
    <property type="nucleotide sequence ID" value="NZ_WSFT01000016.1"/>
</dbReference>
<evidence type="ECO:0000313" key="3">
    <source>
        <dbReference type="EMBL" id="MBS4537518.1"/>
    </source>
</evidence>
<dbReference type="InterPro" id="IPR038765">
    <property type="entry name" value="Papain-like_cys_pep_sf"/>
</dbReference>
<dbReference type="InterPro" id="IPR001447">
    <property type="entry name" value="Arylamine_N-AcTrfase"/>
</dbReference>
<dbReference type="Proteomes" id="UP000724672">
    <property type="component" value="Unassembled WGS sequence"/>
</dbReference>
<gene>
    <name evidence="3" type="ORF">GOQ27_03535</name>
</gene>
<evidence type="ECO:0000256" key="2">
    <source>
        <dbReference type="RuleBase" id="RU003452"/>
    </source>
</evidence>
<dbReference type="Gene3D" id="3.30.2140.20">
    <property type="match status" value="1"/>
</dbReference>
<evidence type="ECO:0000313" key="4">
    <source>
        <dbReference type="Proteomes" id="UP000724672"/>
    </source>
</evidence>